<accession>A0A8C5U5W2</accession>
<dbReference type="InterPro" id="IPR000961">
    <property type="entry name" value="AGC-kinase_C"/>
</dbReference>
<keyword evidence="1" id="KW-0723">Serine/threonine-protein kinase</keyword>
<dbReference type="Ensembl" id="ENSMCST00000015987.1">
    <property type="protein sequence ID" value="ENSMCSP00000015590.1"/>
    <property type="gene ID" value="ENSMCSG00000010966.1"/>
</dbReference>
<evidence type="ECO:0000256" key="3">
    <source>
        <dbReference type="ARBA" id="ARBA00022741"/>
    </source>
</evidence>
<dbReference type="GO" id="GO:0004674">
    <property type="term" value="F:protein serine/threonine kinase activity"/>
    <property type="evidence" value="ECO:0007669"/>
    <property type="project" value="UniProtKB-KW"/>
</dbReference>
<keyword evidence="3" id="KW-0547">Nucleotide-binding</keyword>
<sequence>IDWDALFARRLKPPFVPTLRDPTDISNFDEEFTSQKPILTPPEEVALLTRKEQTVFKDFDFVSRHLLDV</sequence>
<keyword evidence="8" id="KW-1185">Reference proteome</keyword>
<evidence type="ECO:0000256" key="1">
    <source>
        <dbReference type="ARBA" id="ARBA00022527"/>
    </source>
</evidence>
<dbReference type="OrthoDB" id="63267at2759"/>
<dbReference type="InterPro" id="IPR017892">
    <property type="entry name" value="Pkinase_C"/>
</dbReference>
<name>A0A8C5U5W2_9PASS</name>
<evidence type="ECO:0000256" key="4">
    <source>
        <dbReference type="ARBA" id="ARBA00022777"/>
    </source>
</evidence>
<proteinExistence type="predicted"/>
<reference evidence="7" key="1">
    <citation type="submission" date="2025-08" db="UniProtKB">
        <authorList>
            <consortium name="Ensembl"/>
        </authorList>
    </citation>
    <scope>IDENTIFICATION</scope>
</reference>
<protein>
    <recommendedName>
        <fullName evidence="6">AGC-kinase C-terminal domain-containing protein</fullName>
    </recommendedName>
</protein>
<organism evidence="7 8">
    <name type="scientific">Malurus cyaneus samueli</name>
    <dbReference type="NCBI Taxonomy" id="2593467"/>
    <lineage>
        <taxon>Eukaryota</taxon>
        <taxon>Metazoa</taxon>
        <taxon>Chordata</taxon>
        <taxon>Craniata</taxon>
        <taxon>Vertebrata</taxon>
        <taxon>Euteleostomi</taxon>
        <taxon>Archelosauria</taxon>
        <taxon>Archosauria</taxon>
        <taxon>Dinosauria</taxon>
        <taxon>Saurischia</taxon>
        <taxon>Theropoda</taxon>
        <taxon>Coelurosauria</taxon>
        <taxon>Aves</taxon>
        <taxon>Neognathae</taxon>
        <taxon>Neoaves</taxon>
        <taxon>Telluraves</taxon>
        <taxon>Australaves</taxon>
        <taxon>Passeriformes</taxon>
        <taxon>Meliphagoidea</taxon>
        <taxon>Maluridae</taxon>
        <taxon>Malurus</taxon>
    </lineage>
</organism>
<keyword evidence="5" id="KW-0067">ATP-binding</keyword>
<dbReference type="Proteomes" id="UP000694560">
    <property type="component" value="Unplaced"/>
</dbReference>
<evidence type="ECO:0000313" key="7">
    <source>
        <dbReference type="Ensembl" id="ENSMCSP00000015590.1"/>
    </source>
</evidence>
<dbReference type="Gene3D" id="3.30.200.20">
    <property type="entry name" value="Phosphorylase Kinase, domain 1"/>
    <property type="match status" value="1"/>
</dbReference>
<dbReference type="SMART" id="SM00133">
    <property type="entry name" value="S_TK_X"/>
    <property type="match status" value="1"/>
</dbReference>
<evidence type="ECO:0000256" key="5">
    <source>
        <dbReference type="ARBA" id="ARBA00022840"/>
    </source>
</evidence>
<keyword evidence="4" id="KW-0418">Kinase</keyword>
<keyword evidence="2" id="KW-0808">Transferase</keyword>
<feature type="domain" description="AGC-kinase C-terminal" evidence="6">
    <location>
        <begin position="1"/>
        <end position="69"/>
    </location>
</feature>
<dbReference type="AlphaFoldDB" id="A0A8C5U5W2"/>
<dbReference type="GO" id="GO:0005524">
    <property type="term" value="F:ATP binding"/>
    <property type="evidence" value="ECO:0007669"/>
    <property type="project" value="UniProtKB-KW"/>
</dbReference>
<dbReference type="PROSITE" id="PS51285">
    <property type="entry name" value="AGC_KINASE_CTER"/>
    <property type="match status" value="1"/>
</dbReference>
<evidence type="ECO:0000259" key="6">
    <source>
        <dbReference type="PROSITE" id="PS51285"/>
    </source>
</evidence>
<reference evidence="7" key="2">
    <citation type="submission" date="2025-09" db="UniProtKB">
        <authorList>
            <consortium name="Ensembl"/>
        </authorList>
    </citation>
    <scope>IDENTIFICATION</scope>
</reference>
<evidence type="ECO:0000313" key="8">
    <source>
        <dbReference type="Proteomes" id="UP000694560"/>
    </source>
</evidence>
<dbReference type="Pfam" id="PF00433">
    <property type="entry name" value="Pkinase_C"/>
    <property type="match status" value="1"/>
</dbReference>
<evidence type="ECO:0000256" key="2">
    <source>
        <dbReference type="ARBA" id="ARBA00022679"/>
    </source>
</evidence>